<evidence type="ECO:0000256" key="3">
    <source>
        <dbReference type="ARBA" id="ARBA00022692"/>
    </source>
</evidence>
<sequence length="441" mass="47014">MTLAATHPEIADALALKRRTLTLALLTLTYFFSYMDRQILAILLELIKADLKLSDTQLGLLAGFAFAIFYAGLGIPVARFADRANRRNIIAVSLALWSLMTALCGLAQNYTQLLLARIGVGVGEAGSSPPSHSIIADLYPVEKRASAMAIYSLGVVLGGGFGTMIGGWLASQYGWRVAIIAVGIPGILLAVVVRLFVVEPRRGLSDAARAAEQGDMPTIWSAFRDMWRDAAARHLVLAVTLTSLIGYATTSWGPSYLQRSLGFSVGQVALVIAPIAAILGTVSGVGGGRVADWAAKRWGIHAQSWMVGLLKCAALPFTLIFFLTDVPAIAIGAYALNMLFANSYLGPTFAMLQGLAPLRMRAMWAAITLLVINLIGLGLGPTLIGVLSDALVPLTGKAESLRWALVTVTAATPWAIFHYWRGGVMLRRRQVAHANEVTAAG</sequence>
<dbReference type="PANTHER" id="PTHR23505:SF79">
    <property type="entry name" value="PROTEIN SPINSTER"/>
    <property type="match status" value="1"/>
</dbReference>
<dbReference type="Proteomes" id="UP001404104">
    <property type="component" value="Unassembled WGS sequence"/>
</dbReference>
<dbReference type="Gene3D" id="1.20.1250.20">
    <property type="entry name" value="MFS general substrate transporter like domains"/>
    <property type="match status" value="1"/>
</dbReference>
<dbReference type="PROSITE" id="PS50850">
    <property type="entry name" value="MFS"/>
    <property type="match status" value="1"/>
</dbReference>
<dbReference type="InterPro" id="IPR011701">
    <property type="entry name" value="MFS"/>
</dbReference>
<dbReference type="SUPFAM" id="SSF103473">
    <property type="entry name" value="MFS general substrate transporter"/>
    <property type="match status" value="1"/>
</dbReference>
<feature type="transmembrane region" description="Helical" evidence="6">
    <location>
        <begin position="175"/>
        <end position="197"/>
    </location>
</feature>
<dbReference type="Pfam" id="PF07690">
    <property type="entry name" value="MFS_1"/>
    <property type="match status" value="1"/>
</dbReference>
<feature type="transmembrane region" description="Helical" evidence="6">
    <location>
        <begin position="148"/>
        <end position="169"/>
    </location>
</feature>
<feature type="transmembrane region" description="Helical" evidence="6">
    <location>
        <begin position="305"/>
        <end position="323"/>
    </location>
</feature>
<protein>
    <submittedName>
        <fullName evidence="8">MFS transporter</fullName>
    </submittedName>
</protein>
<dbReference type="CDD" id="cd17328">
    <property type="entry name" value="MFS_spinster_like"/>
    <property type="match status" value="1"/>
</dbReference>
<name>A0ABU9XNW2_9SPHN</name>
<feature type="transmembrane region" description="Helical" evidence="6">
    <location>
        <begin position="23"/>
        <end position="46"/>
    </location>
</feature>
<dbReference type="InterPro" id="IPR036259">
    <property type="entry name" value="MFS_trans_sf"/>
</dbReference>
<evidence type="ECO:0000256" key="2">
    <source>
        <dbReference type="ARBA" id="ARBA00022448"/>
    </source>
</evidence>
<keyword evidence="4 6" id="KW-1133">Transmembrane helix</keyword>
<dbReference type="EMBL" id="JBDIMF010000001">
    <property type="protein sequence ID" value="MEN2785521.1"/>
    <property type="molecule type" value="Genomic_DNA"/>
</dbReference>
<evidence type="ECO:0000259" key="7">
    <source>
        <dbReference type="PROSITE" id="PS50850"/>
    </source>
</evidence>
<feature type="transmembrane region" description="Helical" evidence="6">
    <location>
        <begin position="58"/>
        <end position="77"/>
    </location>
</feature>
<evidence type="ECO:0000256" key="1">
    <source>
        <dbReference type="ARBA" id="ARBA00004141"/>
    </source>
</evidence>
<keyword evidence="5 6" id="KW-0472">Membrane</keyword>
<feature type="transmembrane region" description="Helical" evidence="6">
    <location>
        <begin position="329"/>
        <end position="352"/>
    </location>
</feature>
<keyword evidence="3 6" id="KW-0812">Transmembrane</keyword>
<accession>A0ABU9XNW2</accession>
<proteinExistence type="predicted"/>
<feature type="transmembrane region" description="Helical" evidence="6">
    <location>
        <begin position="364"/>
        <end position="388"/>
    </location>
</feature>
<evidence type="ECO:0000313" key="9">
    <source>
        <dbReference type="Proteomes" id="UP001404104"/>
    </source>
</evidence>
<comment type="subcellular location">
    <subcellularLocation>
        <location evidence="1">Membrane</location>
        <topology evidence="1">Multi-pass membrane protein</topology>
    </subcellularLocation>
</comment>
<feature type="domain" description="Major facilitator superfamily (MFS) profile" evidence="7">
    <location>
        <begin position="22"/>
        <end position="441"/>
    </location>
</feature>
<reference evidence="8 9" key="1">
    <citation type="submission" date="2024-05" db="EMBL/GenBank/DDBJ databases">
        <authorList>
            <person name="Liu Q."/>
            <person name="Xin Y.-H."/>
        </authorList>
    </citation>
    <scope>NUCLEOTIDE SEQUENCE [LARGE SCALE GENOMIC DNA]</scope>
    <source>
        <strain evidence="8 9">CGMCC 1.15349</strain>
    </source>
</reference>
<evidence type="ECO:0000256" key="5">
    <source>
        <dbReference type="ARBA" id="ARBA00023136"/>
    </source>
</evidence>
<keyword evidence="9" id="KW-1185">Reference proteome</keyword>
<dbReference type="InterPro" id="IPR020846">
    <property type="entry name" value="MFS_dom"/>
</dbReference>
<dbReference type="PANTHER" id="PTHR23505">
    <property type="entry name" value="SPINSTER"/>
    <property type="match status" value="1"/>
</dbReference>
<feature type="transmembrane region" description="Helical" evidence="6">
    <location>
        <begin position="261"/>
        <end position="285"/>
    </location>
</feature>
<dbReference type="RefSeq" id="WP_345863043.1">
    <property type="nucleotide sequence ID" value="NZ_JBDIMF010000001.1"/>
</dbReference>
<keyword evidence="2" id="KW-0813">Transport</keyword>
<feature type="transmembrane region" description="Helical" evidence="6">
    <location>
        <begin position="400"/>
        <end position="420"/>
    </location>
</feature>
<evidence type="ECO:0000256" key="4">
    <source>
        <dbReference type="ARBA" id="ARBA00022989"/>
    </source>
</evidence>
<feature type="transmembrane region" description="Helical" evidence="6">
    <location>
        <begin position="230"/>
        <end position="249"/>
    </location>
</feature>
<evidence type="ECO:0000256" key="6">
    <source>
        <dbReference type="SAM" id="Phobius"/>
    </source>
</evidence>
<evidence type="ECO:0000313" key="8">
    <source>
        <dbReference type="EMBL" id="MEN2785521.1"/>
    </source>
</evidence>
<organism evidence="8 9">
    <name type="scientific">Sphingomonas qilianensis</name>
    <dbReference type="NCBI Taxonomy" id="1736690"/>
    <lineage>
        <taxon>Bacteria</taxon>
        <taxon>Pseudomonadati</taxon>
        <taxon>Pseudomonadota</taxon>
        <taxon>Alphaproteobacteria</taxon>
        <taxon>Sphingomonadales</taxon>
        <taxon>Sphingomonadaceae</taxon>
        <taxon>Sphingomonas</taxon>
    </lineage>
</organism>
<dbReference type="InterPro" id="IPR044770">
    <property type="entry name" value="MFS_spinster-like"/>
</dbReference>
<comment type="caution">
    <text evidence="8">The sequence shown here is derived from an EMBL/GenBank/DDBJ whole genome shotgun (WGS) entry which is preliminary data.</text>
</comment>
<gene>
    <name evidence="8" type="ORF">ABC969_03690</name>
</gene>